<dbReference type="InterPro" id="IPR058922">
    <property type="entry name" value="WHD_DRP"/>
</dbReference>
<keyword evidence="1" id="KW-0677">Repeat</keyword>
<dbReference type="PRINTS" id="PR00364">
    <property type="entry name" value="DISEASERSIST"/>
</dbReference>
<dbReference type="EMBL" id="ASHM01044901">
    <property type="protein sequence ID" value="PNX83784.1"/>
    <property type="molecule type" value="Genomic_DNA"/>
</dbReference>
<dbReference type="AlphaFoldDB" id="A0A2K3LZ24"/>
<evidence type="ECO:0000259" key="4">
    <source>
        <dbReference type="Pfam" id="PF23559"/>
    </source>
</evidence>
<gene>
    <name evidence="5" type="ORF">L195_g039832</name>
</gene>
<evidence type="ECO:0000313" key="5">
    <source>
        <dbReference type="EMBL" id="PNX83784.1"/>
    </source>
</evidence>
<dbReference type="Pfam" id="PF23559">
    <property type="entry name" value="WHD_DRP"/>
    <property type="match status" value="1"/>
</dbReference>
<evidence type="ECO:0000259" key="3">
    <source>
        <dbReference type="Pfam" id="PF00931"/>
    </source>
</evidence>
<feature type="domain" description="NB-ARC" evidence="3">
    <location>
        <begin position="172"/>
        <end position="369"/>
    </location>
</feature>
<dbReference type="InterPro" id="IPR036388">
    <property type="entry name" value="WH-like_DNA-bd_sf"/>
</dbReference>
<sequence>MEAMGEKLVSNFVKLLLDKLVSIEFVDDFQSTKLDVSLLKKLKTTLLKLLIALNDDADVKEWFNRLRYAVSEVQNLLDEINTEALRCKMEAQYQILTPTTSQVLKNLSSSFTRFNKVINSKLEKLIERLEFSTSEAGQKDKLSVSYSSSSVWYESPKSSVAVDESYVYGRDNDIHKLKNLLLSENANDGDCKLRIISIVGMGGIGKTTLAKLLYNDGEVKDKFEVRGWAHVSSDFVVFRVLENILESITLQKIRNDNLNSQLLEWVDFERNETSDVNASYQNILLVTLQQILSTRNFLLVLDDVWDAKSVDWIYLMDIFNVGETGSRIIITTRDERVALSMQTFLSVHYLRPLESEYCWSLVARHAFGARNHKQSDLEEIGIELAKKCDGLPLAAVALGGFLRFKLSPDYWNDVLESDIWELIDHDVQHILQLSYNYLLPPLKRSFAYCSIFPKKSIIEKNLVVQLWIAEGLVESSADQEKVGEEYFDVLVSMSLIHRRSIGDEEANFEMHSLIHDLATMLSSSYCI</sequence>
<dbReference type="Pfam" id="PF00931">
    <property type="entry name" value="NB-ARC"/>
    <property type="match status" value="1"/>
</dbReference>
<feature type="non-terminal residue" evidence="5">
    <location>
        <position position="527"/>
    </location>
</feature>
<dbReference type="STRING" id="57577.A0A2K3LZ24"/>
<reference evidence="5 6" key="2">
    <citation type="journal article" date="2017" name="Front. Plant Sci.">
        <title>Gene Classification and Mining of Molecular Markers Useful in Red Clover (Trifolium pratense) Breeding.</title>
        <authorList>
            <person name="Istvanek J."/>
            <person name="Dluhosova J."/>
            <person name="Dluhos P."/>
            <person name="Patkova L."/>
            <person name="Nedelnik J."/>
            <person name="Repkova J."/>
        </authorList>
    </citation>
    <scope>NUCLEOTIDE SEQUENCE [LARGE SCALE GENOMIC DNA]</scope>
    <source>
        <strain evidence="6">cv. Tatra</strain>
        <tissue evidence="5">Young leaves</tissue>
    </source>
</reference>
<feature type="domain" description="Disease resistance protein winged helix" evidence="4">
    <location>
        <begin position="451"/>
        <end position="518"/>
    </location>
</feature>
<protein>
    <submittedName>
        <fullName evidence="5">NBS-LRR resistance protein</fullName>
    </submittedName>
</protein>
<dbReference type="Proteomes" id="UP000236291">
    <property type="component" value="Unassembled WGS sequence"/>
</dbReference>
<dbReference type="InterPro" id="IPR002182">
    <property type="entry name" value="NB-ARC"/>
</dbReference>
<dbReference type="PANTHER" id="PTHR36766">
    <property type="entry name" value="PLANT BROAD-SPECTRUM MILDEW RESISTANCE PROTEIN RPW8"/>
    <property type="match status" value="1"/>
</dbReference>
<dbReference type="Gene3D" id="1.10.10.10">
    <property type="entry name" value="Winged helix-like DNA-binding domain superfamily/Winged helix DNA-binding domain"/>
    <property type="match status" value="1"/>
</dbReference>
<dbReference type="InterPro" id="IPR027417">
    <property type="entry name" value="P-loop_NTPase"/>
</dbReference>
<evidence type="ECO:0000313" key="6">
    <source>
        <dbReference type="Proteomes" id="UP000236291"/>
    </source>
</evidence>
<proteinExistence type="predicted"/>
<organism evidence="5 6">
    <name type="scientific">Trifolium pratense</name>
    <name type="common">Red clover</name>
    <dbReference type="NCBI Taxonomy" id="57577"/>
    <lineage>
        <taxon>Eukaryota</taxon>
        <taxon>Viridiplantae</taxon>
        <taxon>Streptophyta</taxon>
        <taxon>Embryophyta</taxon>
        <taxon>Tracheophyta</taxon>
        <taxon>Spermatophyta</taxon>
        <taxon>Magnoliopsida</taxon>
        <taxon>eudicotyledons</taxon>
        <taxon>Gunneridae</taxon>
        <taxon>Pentapetalae</taxon>
        <taxon>rosids</taxon>
        <taxon>fabids</taxon>
        <taxon>Fabales</taxon>
        <taxon>Fabaceae</taxon>
        <taxon>Papilionoideae</taxon>
        <taxon>50 kb inversion clade</taxon>
        <taxon>NPAAA clade</taxon>
        <taxon>Hologalegina</taxon>
        <taxon>IRL clade</taxon>
        <taxon>Trifolieae</taxon>
        <taxon>Trifolium</taxon>
    </lineage>
</organism>
<dbReference type="Gene3D" id="3.40.50.300">
    <property type="entry name" value="P-loop containing nucleotide triphosphate hydrolases"/>
    <property type="match status" value="1"/>
</dbReference>
<dbReference type="PANTHER" id="PTHR36766:SF40">
    <property type="entry name" value="DISEASE RESISTANCE PROTEIN RGA3"/>
    <property type="match status" value="1"/>
</dbReference>
<dbReference type="GO" id="GO:0043531">
    <property type="term" value="F:ADP binding"/>
    <property type="evidence" value="ECO:0007669"/>
    <property type="project" value="InterPro"/>
</dbReference>
<comment type="caution">
    <text evidence="5">The sequence shown here is derived from an EMBL/GenBank/DDBJ whole genome shotgun (WGS) entry which is preliminary data.</text>
</comment>
<name>A0A2K3LZ24_TRIPR</name>
<accession>A0A2K3LZ24</accession>
<dbReference type="SUPFAM" id="SSF52540">
    <property type="entry name" value="P-loop containing nucleoside triphosphate hydrolases"/>
    <property type="match status" value="1"/>
</dbReference>
<keyword evidence="2" id="KW-0611">Plant defense</keyword>
<evidence type="ECO:0000256" key="1">
    <source>
        <dbReference type="ARBA" id="ARBA00022737"/>
    </source>
</evidence>
<dbReference type="ExpressionAtlas" id="A0A2K3LZ24">
    <property type="expression patterns" value="baseline"/>
</dbReference>
<dbReference type="Gene3D" id="1.10.8.430">
    <property type="entry name" value="Helical domain of apoptotic protease-activating factors"/>
    <property type="match status" value="1"/>
</dbReference>
<dbReference type="GO" id="GO:0006952">
    <property type="term" value="P:defense response"/>
    <property type="evidence" value="ECO:0007669"/>
    <property type="project" value="UniProtKB-KW"/>
</dbReference>
<evidence type="ECO:0000256" key="2">
    <source>
        <dbReference type="ARBA" id="ARBA00022821"/>
    </source>
</evidence>
<dbReference type="InterPro" id="IPR042197">
    <property type="entry name" value="Apaf_helical"/>
</dbReference>
<reference evidence="5 6" key="1">
    <citation type="journal article" date="2014" name="Am. J. Bot.">
        <title>Genome assembly and annotation for red clover (Trifolium pratense; Fabaceae).</title>
        <authorList>
            <person name="Istvanek J."/>
            <person name="Jaros M."/>
            <person name="Krenek A."/>
            <person name="Repkova J."/>
        </authorList>
    </citation>
    <scope>NUCLEOTIDE SEQUENCE [LARGE SCALE GENOMIC DNA]</scope>
    <source>
        <strain evidence="6">cv. Tatra</strain>
        <tissue evidence="5">Young leaves</tissue>
    </source>
</reference>